<feature type="domain" description="Ribosomal protein mS38 C-terminal" evidence="6">
    <location>
        <begin position="360"/>
        <end position="393"/>
    </location>
</feature>
<dbReference type="GO" id="GO:0005739">
    <property type="term" value="C:mitochondrion"/>
    <property type="evidence" value="ECO:0007669"/>
    <property type="project" value="UniProtKB-SubCell"/>
</dbReference>
<dbReference type="Pfam" id="PF08213">
    <property type="entry name" value="COX24_C"/>
    <property type="match status" value="1"/>
</dbReference>
<dbReference type="GeneID" id="96007455"/>
<keyword evidence="2" id="KW-0496">Mitochondrion</keyword>
<feature type="compositionally biased region" description="Basic and acidic residues" evidence="5">
    <location>
        <begin position="87"/>
        <end position="99"/>
    </location>
</feature>
<feature type="compositionally biased region" description="Polar residues" evidence="5">
    <location>
        <begin position="14"/>
        <end position="35"/>
    </location>
</feature>
<evidence type="ECO:0000313" key="7">
    <source>
        <dbReference type="EMBL" id="KAL1585637.1"/>
    </source>
</evidence>
<dbReference type="SMART" id="SM01155">
    <property type="entry name" value="DUF1713"/>
    <property type="match status" value="1"/>
</dbReference>
<proteinExistence type="inferred from homology"/>
<comment type="subcellular location">
    <subcellularLocation>
        <location evidence="1">Mitochondrion</location>
    </subcellularLocation>
</comment>
<sequence length="394" mass="44321">MFSSKLTRVAHRATTISNATPSPAQRTASQCFATASQQRRPHQRRHSSSKASCPPDSSNKPAPAAENSTQASGPEKTPKRTSRLKRTQVEKTAKGKEEANQFAGLPTVPDTKNVGEKDFWLSTFFSLHHPLSLANPLPPPASEETFNSIFESKPQADVWENGNSAEKRPEDVIIALQDTIETLEGTGASQEEAGVRWEVLQESSSNNSNVKHLDGPPRPRTIDELVMQFRPFQPPPPPQAFPVETKAPEKKRARAAKPKNKHFRTTIDITESTAADGHRTYTASQTPLVQIPNPTESKTLDVSATTSRQPHQPFLQRAWRKHQAYLQSQRKSGLSVSAVHNPLRHVRRAPTPGLRKPQMRLISVKRQRKLKMKKHKYKKLMKRTRNLRRRLDRN</sequence>
<feature type="region of interest" description="Disordered" evidence="5">
    <location>
        <begin position="233"/>
        <end position="261"/>
    </location>
</feature>
<evidence type="ECO:0000256" key="2">
    <source>
        <dbReference type="ARBA" id="ARBA00023128"/>
    </source>
</evidence>
<feature type="region of interest" description="Disordered" evidence="5">
    <location>
        <begin position="1"/>
        <end position="111"/>
    </location>
</feature>
<organism evidence="7 8">
    <name type="scientific">Cladosporium halotolerans</name>
    <dbReference type="NCBI Taxonomy" id="1052096"/>
    <lineage>
        <taxon>Eukaryota</taxon>
        <taxon>Fungi</taxon>
        <taxon>Dikarya</taxon>
        <taxon>Ascomycota</taxon>
        <taxon>Pezizomycotina</taxon>
        <taxon>Dothideomycetes</taxon>
        <taxon>Dothideomycetidae</taxon>
        <taxon>Cladosporiales</taxon>
        <taxon>Cladosporiaceae</taxon>
        <taxon>Cladosporium</taxon>
    </lineage>
</organism>
<comment type="similarity">
    <text evidence="3">Belongs to the mitochondrion-specific ribosomal protein mS38 family.</text>
</comment>
<dbReference type="PANTHER" id="PTHR32035:SF3">
    <property type="entry name" value="SMALL RIBOSOMAL SUBUNIT PROTEIN MS38"/>
    <property type="match status" value="1"/>
</dbReference>
<evidence type="ECO:0000259" key="6">
    <source>
        <dbReference type="SMART" id="SM01155"/>
    </source>
</evidence>
<evidence type="ECO:0000256" key="1">
    <source>
        <dbReference type="ARBA" id="ARBA00004173"/>
    </source>
</evidence>
<dbReference type="PANTHER" id="PTHR32035">
    <property type="entry name" value="AURORA KINASE A-INTERACTING PROTEIN"/>
    <property type="match status" value="1"/>
</dbReference>
<evidence type="ECO:0000313" key="8">
    <source>
        <dbReference type="Proteomes" id="UP000803884"/>
    </source>
</evidence>
<reference evidence="7 8" key="1">
    <citation type="journal article" date="2020" name="Microbiol. Resour. Announc.">
        <title>Draft Genome Sequence of a Cladosporium Species Isolated from the Mesophotic Ascidian Didemnum maculosum.</title>
        <authorList>
            <person name="Gioti A."/>
            <person name="Siaperas R."/>
            <person name="Nikolaivits E."/>
            <person name="Le Goff G."/>
            <person name="Ouazzani J."/>
            <person name="Kotoulas G."/>
            <person name="Topakas E."/>
        </authorList>
    </citation>
    <scope>NUCLEOTIDE SEQUENCE [LARGE SCALE GENOMIC DNA]</scope>
    <source>
        <strain evidence="7 8">TM138-S3</strain>
    </source>
</reference>
<evidence type="ECO:0000256" key="5">
    <source>
        <dbReference type="SAM" id="MobiDB-lite"/>
    </source>
</evidence>
<dbReference type="EMBL" id="JAAQHG020000018">
    <property type="protein sequence ID" value="KAL1585637.1"/>
    <property type="molecule type" value="Genomic_DNA"/>
</dbReference>
<gene>
    <name evidence="7" type="ORF">WHR41_06012</name>
</gene>
<dbReference type="Proteomes" id="UP000803884">
    <property type="component" value="Unassembled WGS sequence"/>
</dbReference>
<evidence type="ECO:0000256" key="4">
    <source>
        <dbReference type="ARBA" id="ARBA00035682"/>
    </source>
</evidence>
<feature type="compositionally biased region" description="Low complexity" evidence="5">
    <location>
        <begin position="49"/>
        <end position="58"/>
    </location>
</feature>
<name>A0AB34KPI6_9PEZI</name>
<dbReference type="AlphaFoldDB" id="A0AB34KPI6"/>
<comment type="caution">
    <text evidence="7">The sequence shown here is derived from an EMBL/GenBank/DDBJ whole genome shotgun (WGS) entry which is preliminary data.</text>
</comment>
<accession>A0AB34KPI6</accession>
<feature type="compositionally biased region" description="Basic residues" evidence="5">
    <location>
        <begin position="249"/>
        <end position="261"/>
    </location>
</feature>
<feature type="compositionally biased region" description="Basic residues" evidence="5">
    <location>
        <begin position="39"/>
        <end position="48"/>
    </location>
</feature>
<evidence type="ECO:0000256" key="3">
    <source>
        <dbReference type="ARBA" id="ARBA00035647"/>
    </source>
</evidence>
<keyword evidence="8" id="KW-1185">Reference proteome</keyword>
<feature type="region of interest" description="Disordered" evidence="5">
    <location>
        <begin position="330"/>
        <end position="357"/>
    </location>
</feature>
<protein>
    <recommendedName>
        <fullName evidence="4">Small ribosomal subunit protein mS38</fullName>
    </recommendedName>
</protein>
<dbReference type="InterPro" id="IPR013177">
    <property type="entry name" value="Ribosomal_mS38_C"/>
</dbReference>
<dbReference type="RefSeq" id="XP_069228743.1">
    <property type="nucleotide sequence ID" value="XM_069374617.1"/>
</dbReference>